<keyword evidence="10" id="KW-1185">Reference proteome</keyword>
<evidence type="ECO:0000256" key="7">
    <source>
        <dbReference type="SAM" id="Phobius"/>
    </source>
</evidence>
<evidence type="ECO:0000259" key="8">
    <source>
        <dbReference type="Pfam" id="PF00892"/>
    </source>
</evidence>
<keyword evidence="5 7" id="KW-0472">Membrane</keyword>
<dbReference type="Pfam" id="PF00892">
    <property type="entry name" value="EamA"/>
    <property type="match status" value="2"/>
</dbReference>
<keyword evidence="3 7" id="KW-0812">Transmembrane</keyword>
<dbReference type="InterPro" id="IPR037185">
    <property type="entry name" value="EmrE-like"/>
</dbReference>
<reference evidence="9 10" key="1">
    <citation type="journal article" date="2016" name="Int. J. Syst. Evol. Microbiol.">
        <title>Pseudaminobacter manganicus sp. nov., isolated from sludge of a manganese mine.</title>
        <authorList>
            <person name="Li J."/>
            <person name="Huang J."/>
            <person name="Liao S."/>
            <person name="Wang G."/>
        </authorList>
    </citation>
    <scope>NUCLEOTIDE SEQUENCE [LARGE SCALE GENOMIC DNA]</scope>
    <source>
        <strain evidence="9 10">JH-7</strain>
    </source>
</reference>
<proteinExistence type="inferred from homology"/>
<accession>A0A1V8RUW0</accession>
<feature type="transmembrane region" description="Helical" evidence="7">
    <location>
        <begin position="283"/>
        <end position="299"/>
    </location>
</feature>
<comment type="caution">
    <text evidence="9">The sequence shown here is derived from an EMBL/GenBank/DDBJ whole genome shotgun (WGS) entry which is preliminary data.</text>
</comment>
<evidence type="ECO:0000256" key="1">
    <source>
        <dbReference type="ARBA" id="ARBA00004141"/>
    </source>
</evidence>
<sequence length="328" mass="35285">MAVSVEDSRPANRALWSAFIALLGGALAMGISPIFVRLSDVGPFASAFYRVFLALPVLYAWMRLEQSKNKTGKPARRFSPAVIATGLAFTGDLFFWHLAILNTSIANSTFFATTAPVWVGLIGWAVLGRRVAPMTVLGLVFCLVGGTALVWQSVALSPGHLIGDFYAELTAVFFGIYFLTVEWARRTEGAATITFHMSLITAALLAVTAICAHLLYGQQLFPSNAIGWLVLLCLAIISHAGGQGLLSLALGSLPSMFSSLVIFLEAIAAAALAWLILGEAVTPLQALGGLAILFGIWLARPRKEKKHFTGQETTPSSLRVKPLRRRVR</sequence>
<evidence type="ECO:0000256" key="4">
    <source>
        <dbReference type="ARBA" id="ARBA00022989"/>
    </source>
</evidence>
<keyword evidence="4 7" id="KW-1133">Transmembrane helix</keyword>
<dbReference type="STRING" id="1873176.BFN67_10860"/>
<comment type="similarity">
    <text evidence="2">Belongs to the EamA transporter family.</text>
</comment>
<feature type="transmembrane region" description="Helical" evidence="7">
    <location>
        <begin position="228"/>
        <end position="250"/>
    </location>
</feature>
<dbReference type="RefSeq" id="WP_080918119.1">
    <property type="nucleotide sequence ID" value="NZ_MDET01000003.1"/>
</dbReference>
<feature type="transmembrane region" description="Helical" evidence="7">
    <location>
        <begin position="165"/>
        <end position="184"/>
    </location>
</feature>
<feature type="transmembrane region" description="Helical" evidence="7">
    <location>
        <begin position="81"/>
        <end position="99"/>
    </location>
</feature>
<feature type="transmembrane region" description="Helical" evidence="7">
    <location>
        <begin position="105"/>
        <end position="127"/>
    </location>
</feature>
<evidence type="ECO:0000313" key="9">
    <source>
        <dbReference type="EMBL" id="OQM76987.1"/>
    </source>
</evidence>
<feature type="transmembrane region" description="Helical" evidence="7">
    <location>
        <begin position="196"/>
        <end position="216"/>
    </location>
</feature>
<dbReference type="PANTHER" id="PTHR32322">
    <property type="entry name" value="INNER MEMBRANE TRANSPORTER"/>
    <property type="match status" value="1"/>
</dbReference>
<dbReference type="EMBL" id="MDET01000003">
    <property type="protein sequence ID" value="OQM76987.1"/>
    <property type="molecule type" value="Genomic_DNA"/>
</dbReference>
<gene>
    <name evidence="9" type="ORF">BFN67_10860</name>
</gene>
<evidence type="ECO:0000256" key="3">
    <source>
        <dbReference type="ARBA" id="ARBA00022692"/>
    </source>
</evidence>
<evidence type="ECO:0000256" key="6">
    <source>
        <dbReference type="SAM" id="MobiDB-lite"/>
    </source>
</evidence>
<feature type="transmembrane region" description="Helical" evidence="7">
    <location>
        <begin position="14"/>
        <end position="35"/>
    </location>
</feature>
<feature type="transmembrane region" description="Helical" evidence="7">
    <location>
        <begin position="41"/>
        <end position="61"/>
    </location>
</feature>
<feature type="domain" description="EamA" evidence="8">
    <location>
        <begin position="18"/>
        <end position="145"/>
    </location>
</feature>
<dbReference type="SUPFAM" id="SSF103481">
    <property type="entry name" value="Multidrug resistance efflux transporter EmrE"/>
    <property type="match status" value="2"/>
</dbReference>
<protein>
    <submittedName>
        <fullName evidence="9">Permease</fullName>
    </submittedName>
</protein>
<feature type="region of interest" description="Disordered" evidence="6">
    <location>
        <begin position="307"/>
        <end position="328"/>
    </location>
</feature>
<dbReference type="InterPro" id="IPR000620">
    <property type="entry name" value="EamA_dom"/>
</dbReference>
<evidence type="ECO:0000313" key="10">
    <source>
        <dbReference type="Proteomes" id="UP000191905"/>
    </source>
</evidence>
<feature type="transmembrane region" description="Helical" evidence="7">
    <location>
        <begin position="257"/>
        <end position="277"/>
    </location>
</feature>
<dbReference type="AlphaFoldDB" id="A0A1V8RUW0"/>
<evidence type="ECO:0000256" key="2">
    <source>
        <dbReference type="ARBA" id="ARBA00007362"/>
    </source>
</evidence>
<organism evidence="9 10">
    <name type="scientific">Manganibacter manganicus</name>
    <dbReference type="NCBI Taxonomy" id="1873176"/>
    <lineage>
        <taxon>Bacteria</taxon>
        <taxon>Pseudomonadati</taxon>
        <taxon>Pseudomonadota</taxon>
        <taxon>Alphaproteobacteria</taxon>
        <taxon>Hyphomicrobiales</taxon>
        <taxon>Phyllobacteriaceae</taxon>
        <taxon>Manganibacter</taxon>
    </lineage>
</organism>
<dbReference type="InterPro" id="IPR050638">
    <property type="entry name" value="AA-Vitamin_Transporters"/>
</dbReference>
<name>A0A1V8RUW0_9HYPH</name>
<evidence type="ECO:0000256" key="5">
    <source>
        <dbReference type="ARBA" id="ARBA00023136"/>
    </source>
</evidence>
<comment type="subcellular location">
    <subcellularLocation>
        <location evidence="1">Membrane</location>
        <topology evidence="1">Multi-pass membrane protein</topology>
    </subcellularLocation>
</comment>
<dbReference type="PANTHER" id="PTHR32322:SF2">
    <property type="entry name" value="EAMA DOMAIN-CONTAINING PROTEIN"/>
    <property type="match status" value="1"/>
</dbReference>
<dbReference type="GO" id="GO:0016020">
    <property type="term" value="C:membrane"/>
    <property type="evidence" value="ECO:0007669"/>
    <property type="project" value="UniProtKB-SubCell"/>
</dbReference>
<feature type="transmembrane region" description="Helical" evidence="7">
    <location>
        <begin position="134"/>
        <end position="153"/>
    </location>
</feature>
<feature type="domain" description="EamA" evidence="8">
    <location>
        <begin position="162"/>
        <end position="298"/>
    </location>
</feature>
<dbReference type="Proteomes" id="UP000191905">
    <property type="component" value="Unassembled WGS sequence"/>
</dbReference>
<dbReference type="OrthoDB" id="8770617at2"/>